<dbReference type="Proteomes" id="UP001596105">
    <property type="component" value="Unassembled WGS sequence"/>
</dbReference>
<feature type="domain" description="SLH" evidence="2">
    <location>
        <begin position="478"/>
        <end position="540"/>
    </location>
</feature>
<evidence type="ECO:0000313" key="4">
    <source>
        <dbReference type="Proteomes" id="UP001596105"/>
    </source>
</evidence>
<comment type="caution">
    <text evidence="3">The sequence shown here is derived from an EMBL/GenBank/DDBJ whole genome shotgun (WGS) entry which is preliminary data.</text>
</comment>
<name>A0ABW0LTL7_9BACL</name>
<keyword evidence="4" id="KW-1185">Reference proteome</keyword>
<accession>A0ABW0LTL7</accession>
<feature type="domain" description="SLH" evidence="2">
    <location>
        <begin position="615"/>
        <end position="677"/>
    </location>
</feature>
<feature type="region of interest" description="Disordered" evidence="1">
    <location>
        <begin position="313"/>
        <end position="348"/>
    </location>
</feature>
<feature type="compositionally biased region" description="Low complexity" evidence="1">
    <location>
        <begin position="314"/>
        <end position="323"/>
    </location>
</feature>
<protein>
    <submittedName>
        <fullName evidence="3">S-layer homology domain-containing protein</fullName>
    </submittedName>
</protein>
<dbReference type="PROSITE" id="PS51272">
    <property type="entry name" value="SLH"/>
    <property type="match status" value="3"/>
</dbReference>
<dbReference type="PANTHER" id="PTHR43308:SF5">
    <property type="entry name" value="S-LAYER PROTEIN _ PEPTIDOGLYCAN ENDO-BETA-N-ACETYLGLUCOSAMINIDASE"/>
    <property type="match status" value="1"/>
</dbReference>
<dbReference type="InterPro" id="IPR051465">
    <property type="entry name" value="Cell_Envelope_Struct_Comp"/>
</dbReference>
<feature type="domain" description="SLH" evidence="2">
    <location>
        <begin position="541"/>
        <end position="608"/>
    </location>
</feature>
<sequence length="677" mass="70665">MLTADLSVSHGKLTLADANGLTLEDGANDSAHVAYAGSADDLNAALDGLTYVPDPDYAGYDSITFTVSDTGNGHIENKKSTTRVYPIQVDPVNDAPSFFGGMDQIVEANASAQSVPGWATGMSAGPASETDQQLTFEAIADRPELFSAQPAISGDGTLSYTPAENASGVAEVTVTLRDNGGIANGGIDASTEKKFKISILNRLVVGAQDAEVAMKDGEFIDPTNDSLILRATNGTWTSSPRREDVVISGMPEGLDYSVSKTDAGELQITLSGSAASAVTSDISLGIVVRGSAISGTEMLDAEEMTATLLAAVFDPTDPTDPSGPTTPPVTPPVTPPTSEPSDATEAEPEAQAFDVYADRSSEWTLNNVVKIVFPAGTIRITGQVSVSIASPAQTPPVGNLQALSPTVELTSTTGSRFSAPVTLIFLFDATLVANGYRPAVYYYDETLARWTFVGGEIGSDGTVTIQVNHFTKFAVFGARTIAFPDLQDHWASAYVDRLAGMNVVQGDSTGRFQPNASVTRAQFTKMLAAALGLTSPETGEADRFADDNDLPAWSREAITALAQAGWMRGSTGANGAKQFKPNVPISRAEMATILASALKADKGSAGDMNAAGESALAFKDADRIPAWAREAAGGVVAAKLMNGSVDRDGKLVFRPGDIATRAEAAATIYKLLQALYK</sequence>
<reference evidence="4" key="1">
    <citation type="journal article" date="2019" name="Int. J. Syst. Evol. Microbiol.">
        <title>The Global Catalogue of Microorganisms (GCM) 10K type strain sequencing project: providing services to taxonomists for standard genome sequencing and annotation.</title>
        <authorList>
            <consortium name="The Broad Institute Genomics Platform"/>
            <consortium name="The Broad Institute Genome Sequencing Center for Infectious Disease"/>
            <person name="Wu L."/>
            <person name="Ma J."/>
        </authorList>
    </citation>
    <scope>NUCLEOTIDE SEQUENCE [LARGE SCALE GENOMIC DNA]</scope>
    <source>
        <strain evidence="4">CCUG 57113</strain>
    </source>
</reference>
<gene>
    <name evidence="3" type="ORF">ACFPPD_11010</name>
</gene>
<evidence type="ECO:0000313" key="3">
    <source>
        <dbReference type="EMBL" id="MFC5469250.1"/>
    </source>
</evidence>
<feature type="compositionally biased region" description="Pro residues" evidence="1">
    <location>
        <begin position="324"/>
        <end position="338"/>
    </location>
</feature>
<dbReference type="RefSeq" id="WP_209749297.1">
    <property type="nucleotide sequence ID" value="NZ_JBHSMH010000030.1"/>
</dbReference>
<dbReference type="Pfam" id="PF00395">
    <property type="entry name" value="SLH"/>
    <property type="match status" value="3"/>
</dbReference>
<organism evidence="3 4">
    <name type="scientific">Cohnella suwonensis</name>
    <dbReference type="NCBI Taxonomy" id="696072"/>
    <lineage>
        <taxon>Bacteria</taxon>
        <taxon>Bacillati</taxon>
        <taxon>Bacillota</taxon>
        <taxon>Bacilli</taxon>
        <taxon>Bacillales</taxon>
        <taxon>Paenibacillaceae</taxon>
        <taxon>Cohnella</taxon>
    </lineage>
</organism>
<dbReference type="Pfam" id="PF18683">
    <property type="entry name" value="ChiW_Ig_like"/>
    <property type="match status" value="1"/>
</dbReference>
<dbReference type="InterPro" id="IPR001119">
    <property type="entry name" value="SLH_dom"/>
</dbReference>
<dbReference type="InterPro" id="IPR041278">
    <property type="entry name" value="ChiW_Ig-like"/>
</dbReference>
<dbReference type="EMBL" id="JBHSMH010000030">
    <property type="protein sequence ID" value="MFC5469250.1"/>
    <property type="molecule type" value="Genomic_DNA"/>
</dbReference>
<evidence type="ECO:0000256" key="1">
    <source>
        <dbReference type="SAM" id="MobiDB-lite"/>
    </source>
</evidence>
<dbReference type="PANTHER" id="PTHR43308">
    <property type="entry name" value="OUTER MEMBRANE PROTEIN ALPHA-RELATED"/>
    <property type="match status" value="1"/>
</dbReference>
<proteinExistence type="predicted"/>
<evidence type="ECO:0000259" key="2">
    <source>
        <dbReference type="PROSITE" id="PS51272"/>
    </source>
</evidence>